<comment type="caution">
    <text evidence="1">The sequence shown here is derived from an EMBL/GenBank/DDBJ whole genome shotgun (WGS) entry which is preliminary data.</text>
</comment>
<reference evidence="1" key="1">
    <citation type="submission" date="2021-02" db="EMBL/GenBank/DDBJ databases">
        <authorList>
            <person name="Dougan E. K."/>
            <person name="Rhodes N."/>
            <person name="Thang M."/>
            <person name="Chan C."/>
        </authorList>
    </citation>
    <scope>NUCLEOTIDE SEQUENCE</scope>
</reference>
<sequence>MSKLICCVANLCVAGSETLQEDWWHVDQHHRFNWDLAQGIAALTRDQHRFVHEAPIPLAGCPLRWMLLAQSSSSPSIAMDRCTEACNQTGSPLQPGQVMSASVSAPVRASALNCSDTSWATVARPAFGVRGTCIEASLHSEGNGMSDQMFIELAFGLSSSQCHSHDESQSLRQRCSAIFADRAALVHPQLHDD</sequence>
<proteinExistence type="predicted"/>
<dbReference type="AlphaFoldDB" id="A0A813LX20"/>
<organism evidence="1 2">
    <name type="scientific">Polarella glacialis</name>
    <name type="common">Dinoflagellate</name>
    <dbReference type="NCBI Taxonomy" id="89957"/>
    <lineage>
        <taxon>Eukaryota</taxon>
        <taxon>Sar</taxon>
        <taxon>Alveolata</taxon>
        <taxon>Dinophyceae</taxon>
        <taxon>Suessiales</taxon>
        <taxon>Suessiaceae</taxon>
        <taxon>Polarella</taxon>
    </lineage>
</organism>
<accession>A0A813LX20</accession>
<evidence type="ECO:0000313" key="2">
    <source>
        <dbReference type="Proteomes" id="UP000626109"/>
    </source>
</evidence>
<evidence type="ECO:0000313" key="1">
    <source>
        <dbReference type="EMBL" id="CAE8735058.1"/>
    </source>
</evidence>
<name>A0A813LX20_POLGL</name>
<dbReference type="EMBL" id="CAJNNW010036512">
    <property type="protein sequence ID" value="CAE8735058.1"/>
    <property type="molecule type" value="Genomic_DNA"/>
</dbReference>
<dbReference type="Proteomes" id="UP000626109">
    <property type="component" value="Unassembled WGS sequence"/>
</dbReference>
<gene>
    <name evidence="1" type="ORF">PGLA2088_LOCUS47639</name>
</gene>
<protein>
    <submittedName>
        <fullName evidence="1">Uncharacterized protein</fullName>
    </submittedName>
</protein>